<dbReference type="InterPro" id="IPR001890">
    <property type="entry name" value="RNA-binding_CRM"/>
</dbReference>
<evidence type="ECO:0000256" key="1">
    <source>
        <dbReference type="ARBA" id="ARBA00022884"/>
    </source>
</evidence>
<dbReference type="Gene3D" id="3.30.110.60">
    <property type="entry name" value="YhbY-like"/>
    <property type="match status" value="1"/>
</dbReference>
<keyword evidence="1 2" id="KW-0694">RNA-binding</keyword>
<dbReference type="PANTHER" id="PTHR40065">
    <property type="entry name" value="RNA-BINDING PROTEIN YHBY"/>
    <property type="match status" value="1"/>
</dbReference>
<name>A0A480AX46_9BURK</name>
<dbReference type="AlphaFoldDB" id="A0A480AX46"/>
<gene>
    <name evidence="4" type="ORF">AQPW35_24490</name>
</gene>
<organism evidence="4 5">
    <name type="scientific">Pseudaquabacterium pictum</name>
    <dbReference type="NCBI Taxonomy" id="2315236"/>
    <lineage>
        <taxon>Bacteria</taxon>
        <taxon>Pseudomonadati</taxon>
        <taxon>Pseudomonadota</taxon>
        <taxon>Betaproteobacteria</taxon>
        <taxon>Burkholderiales</taxon>
        <taxon>Sphaerotilaceae</taxon>
        <taxon>Pseudaquabacterium</taxon>
    </lineage>
</organism>
<comment type="caution">
    <text evidence="4">The sequence shown here is derived from an EMBL/GenBank/DDBJ whole genome shotgun (WGS) entry which is preliminary data.</text>
</comment>
<dbReference type="RefSeq" id="WP_137733102.1">
    <property type="nucleotide sequence ID" value="NZ_BJCL01000005.1"/>
</dbReference>
<proteinExistence type="predicted"/>
<evidence type="ECO:0000313" key="5">
    <source>
        <dbReference type="Proteomes" id="UP000301751"/>
    </source>
</evidence>
<dbReference type="EMBL" id="BJCL01000005">
    <property type="protein sequence ID" value="GCL63368.1"/>
    <property type="molecule type" value="Genomic_DNA"/>
</dbReference>
<keyword evidence="5" id="KW-1185">Reference proteome</keyword>
<dbReference type="GO" id="GO:0003723">
    <property type="term" value="F:RNA binding"/>
    <property type="evidence" value="ECO:0007669"/>
    <property type="project" value="UniProtKB-UniRule"/>
</dbReference>
<dbReference type="InterPro" id="IPR051925">
    <property type="entry name" value="RNA-binding_domain"/>
</dbReference>
<dbReference type="SUPFAM" id="SSF75471">
    <property type="entry name" value="YhbY-like"/>
    <property type="match status" value="1"/>
</dbReference>
<evidence type="ECO:0000313" key="4">
    <source>
        <dbReference type="EMBL" id="GCL63368.1"/>
    </source>
</evidence>
<dbReference type="SMART" id="SM01103">
    <property type="entry name" value="CRS1_YhbY"/>
    <property type="match status" value="1"/>
</dbReference>
<evidence type="ECO:0000256" key="2">
    <source>
        <dbReference type="PROSITE-ProRule" id="PRU00626"/>
    </source>
</evidence>
<accession>A0A480AX46</accession>
<dbReference type="Pfam" id="PF01985">
    <property type="entry name" value="CRS1_YhbY"/>
    <property type="match status" value="1"/>
</dbReference>
<evidence type="ECO:0000259" key="3">
    <source>
        <dbReference type="PROSITE" id="PS51295"/>
    </source>
</evidence>
<dbReference type="InterPro" id="IPR035920">
    <property type="entry name" value="YhbY-like_sf"/>
</dbReference>
<protein>
    <recommendedName>
        <fullName evidence="3">CRM domain-containing protein</fullName>
    </recommendedName>
</protein>
<feature type="domain" description="CRM" evidence="3">
    <location>
        <begin position="4"/>
        <end position="100"/>
    </location>
</feature>
<reference evidence="5" key="1">
    <citation type="submission" date="2019-03" db="EMBL/GenBank/DDBJ databases">
        <title>Aquabacterium pictum sp.nov., the first bacteriochlorophyll a-containing freshwater bacterium in the genus Aquabacterium of the class Betaproteobacteria.</title>
        <authorList>
            <person name="Hirose S."/>
            <person name="Tank M."/>
            <person name="Hara E."/>
            <person name="Tamaki H."/>
            <person name="Takaichi S."/>
            <person name="Haruta S."/>
            <person name="Hanada S."/>
        </authorList>
    </citation>
    <scope>NUCLEOTIDE SEQUENCE [LARGE SCALE GENOMIC DNA]</scope>
    <source>
        <strain evidence="5">W35</strain>
    </source>
</reference>
<dbReference type="OrthoDB" id="9797519at2"/>
<dbReference type="Proteomes" id="UP000301751">
    <property type="component" value="Unassembled WGS sequence"/>
</dbReference>
<dbReference type="PROSITE" id="PS51295">
    <property type="entry name" value="CRM"/>
    <property type="match status" value="1"/>
</dbReference>
<sequence length="158" mass="17338">MPAIHLTPAQRKEKRGDAHHLDPVVLIGDQGLTDAVVREADLALKAHGLIKVRMFSDSRPDREAALASLADRLNAAPVQHIGKLLVLWRPIPEKPKAEVRDDRGAGPRVVKILKFSKSGSQRAQIKKITVFGNQRVTAGGEIKRVQKRVTSVKKKAAD</sequence>
<dbReference type="PANTHER" id="PTHR40065:SF3">
    <property type="entry name" value="RNA-BINDING PROTEIN YHBY"/>
    <property type="match status" value="1"/>
</dbReference>